<dbReference type="PANTHER" id="PTHR24113">
    <property type="entry name" value="RAN GTPASE-ACTIVATING PROTEIN 1"/>
    <property type="match status" value="1"/>
</dbReference>
<dbReference type="GO" id="GO:0005634">
    <property type="term" value="C:nucleus"/>
    <property type="evidence" value="ECO:0007669"/>
    <property type="project" value="TreeGrafter"/>
</dbReference>
<dbReference type="Pfam" id="PF13516">
    <property type="entry name" value="LRR_6"/>
    <property type="match status" value="5"/>
</dbReference>
<organism evidence="4">
    <name type="scientific">Chrysotila carterae</name>
    <name type="common">Marine alga</name>
    <name type="synonym">Syracosphaera carterae</name>
    <dbReference type="NCBI Taxonomy" id="13221"/>
    <lineage>
        <taxon>Eukaryota</taxon>
        <taxon>Haptista</taxon>
        <taxon>Haptophyta</taxon>
        <taxon>Prymnesiophyceae</taxon>
        <taxon>Isochrysidales</taxon>
        <taxon>Isochrysidaceae</taxon>
        <taxon>Chrysotila</taxon>
    </lineage>
</organism>
<dbReference type="GO" id="GO:0048471">
    <property type="term" value="C:perinuclear region of cytoplasm"/>
    <property type="evidence" value="ECO:0007669"/>
    <property type="project" value="TreeGrafter"/>
</dbReference>
<sequence>MTHISQPVGTADSIEQAAAALSDKKSSGSRFSLLHELASTHADGAGISFFEALVASLLVSALDCNELALLSRTSRILYKVVIVHLLALRAAAEDALREAFGVSSQQLTLATTATAKLSSASPSQLHLLGRLLHRGSLFRHLSVIELAPTDRDAGAMLPLAPFRDASTSRLCLCGTGLSARHMLLLAPTIASLPMVRTLWLSNNRIDDAGVSAFAAALAKAHTLQLEQLHLSWNQIGDAGMCSLVDSLVKSPIRNLSYLNLARNEIGDAGLGAFAAAWRCEQLRNLAVLQLADNLISDAGMVALGKRLMATPLTSLRKVDVSWNRIGSHGVRALADLVKAASPDLLSFMLCFQGNKFSAASEKLLKKASRACQPRLVLYT</sequence>
<dbReference type="SMART" id="SM00367">
    <property type="entry name" value="LRR_CC"/>
    <property type="match status" value="4"/>
</dbReference>
<dbReference type="InterPro" id="IPR001611">
    <property type="entry name" value="Leu-rich_rpt"/>
</dbReference>
<evidence type="ECO:0000313" key="4">
    <source>
        <dbReference type="EMBL" id="CAE0783798.1"/>
    </source>
</evidence>
<gene>
    <name evidence="4" type="ORF">PCAR00345_LOCUS36502</name>
</gene>
<dbReference type="SUPFAM" id="SSF52047">
    <property type="entry name" value="RNI-like"/>
    <property type="match status" value="1"/>
</dbReference>
<keyword evidence="1" id="KW-0343">GTPase activation</keyword>
<evidence type="ECO:0000256" key="3">
    <source>
        <dbReference type="ARBA" id="ARBA00022737"/>
    </source>
</evidence>
<keyword evidence="3" id="KW-0677">Repeat</keyword>
<dbReference type="InterPro" id="IPR027038">
    <property type="entry name" value="RanGap"/>
</dbReference>
<protein>
    <submittedName>
        <fullName evidence="4">Uncharacterized protein</fullName>
    </submittedName>
</protein>
<keyword evidence="2" id="KW-0433">Leucine-rich repeat</keyword>
<dbReference type="InterPro" id="IPR032675">
    <property type="entry name" value="LRR_dom_sf"/>
</dbReference>
<name>A0A7S4C162_CHRCT</name>
<dbReference type="AlphaFoldDB" id="A0A7S4C162"/>
<dbReference type="EMBL" id="HBIZ01057993">
    <property type="protein sequence ID" value="CAE0783798.1"/>
    <property type="molecule type" value="Transcribed_RNA"/>
</dbReference>
<evidence type="ECO:0000256" key="2">
    <source>
        <dbReference type="ARBA" id="ARBA00022614"/>
    </source>
</evidence>
<dbReference type="SMART" id="SM00368">
    <property type="entry name" value="LRR_RI"/>
    <property type="match status" value="5"/>
</dbReference>
<dbReference type="GO" id="GO:0005096">
    <property type="term" value="F:GTPase activator activity"/>
    <property type="evidence" value="ECO:0007669"/>
    <property type="project" value="UniProtKB-KW"/>
</dbReference>
<dbReference type="GO" id="GO:0005829">
    <property type="term" value="C:cytosol"/>
    <property type="evidence" value="ECO:0007669"/>
    <property type="project" value="TreeGrafter"/>
</dbReference>
<dbReference type="GO" id="GO:0006913">
    <property type="term" value="P:nucleocytoplasmic transport"/>
    <property type="evidence" value="ECO:0007669"/>
    <property type="project" value="TreeGrafter"/>
</dbReference>
<accession>A0A7S4C162</accession>
<proteinExistence type="predicted"/>
<evidence type="ECO:0000256" key="1">
    <source>
        <dbReference type="ARBA" id="ARBA00022468"/>
    </source>
</evidence>
<dbReference type="InterPro" id="IPR006553">
    <property type="entry name" value="Leu-rich_rpt_Cys-con_subtyp"/>
</dbReference>
<dbReference type="GO" id="GO:0031267">
    <property type="term" value="F:small GTPase binding"/>
    <property type="evidence" value="ECO:0007669"/>
    <property type="project" value="TreeGrafter"/>
</dbReference>
<dbReference type="PANTHER" id="PTHR24113:SF12">
    <property type="entry name" value="RAN GTPASE-ACTIVATING PROTEIN 1"/>
    <property type="match status" value="1"/>
</dbReference>
<reference evidence="4" key="1">
    <citation type="submission" date="2021-01" db="EMBL/GenBank/DDBJ databases">
        <authorList>
            <person name="Corre E."/>
            <person name="Pelletier E."/>
            <person name="Niang G."/>
            <person name="Scheremetjew M."/>
            <person name="Finn R."/>
            <person name="Kale V."/>
            <person name="Holt S."/>
            <person name="Cochrane G."/>
            <person name="Meng A."/>
            <person name="Brown T."/>
            <person name="Cohen L."/>
        </authorList>
    </citation>
    <scope>NUCLEOTIDE SEQUENCE</scope>
    <source>
        <strain evidence="4">CCMP645</strain>
    </source>
</reference>
<dbReference type="Gene3D" id="3.80.10.10">
    <property type="entry name" value="Ribonuclease Inhibitor"/>
    <property type="match status" value="1"/>
</dbReference>